<proteinExistence type="predicted"/>
<dbReference type="InterPro" id="IPR018253">
    <property type="entry name" value="DnaJ_domain_CS"/>
</dbReference>
<dbReference type="GO" id="GO:0008270">
    <property type="term" value="F:zinc ion binding"/>
    <property type="evidence" value="ECO:0007669"/>
    <property type="project" value="UniProtKB-KW"/>
</dbReference>
<accession>A0A1G1VM70</accession>
<dbReference type="PROSITE" id="PS50076">
    <property type="entry name" value="DNAJ_2"/>
    <property type="match status" value="1"/>
</dbReference>
<dbReference type="InterPro" id="IPR002939">
    <property type="entry name" value="DnaJ_C"/>
</dbReference>
<dbReference type="SUPFAM" id="SSF46565">
    <property type="entry name" value="Chaperone J-domain"/>
    <property type="match status" value="1"/>
</dbReference>
<gene>
    <name evidence="7" type="ORF">A2784_02680</name>
</gene>
<evidence type="ECO:0000256" key="1">
    <source>
        <dbReference type="ARBA" id="ARBA00022723"/>
    </source>
</evidence>
<evidence type="ECO:0000313" key="8">
    <source>
        <dbReference type="Proteomes" id="UP000177324"/>
    </source>
</evidence>
<dbReference type="InterPro" id="IPR001623">
    <property type="entry name" value="DnaJ_domain"/>
</dbReference>
<dbReference type="GO" id="GO:0005737">
    <property type="term" value="C:cytoplasm"/>
    <property type="evidence" value="ECO:0007669"/>
    <property type="project" value="TreeGrafter"/>
</dbReference>
<dbReference type="Gene3D" id="1.10.287.110">
    <property type="entry name" value="DnaJ domain"/>
    <property type="match status" value="1"/>
</dbReference>
<evidence type="ECO:0000259" key="6">
    <source>
        <dbReference type="PROSITE" id="PS50076"/>
    </source>
</evidence>
<reference evidence="7 8" key="1">
    <citation type="journal article" date="2016" name="Nat. Commun.">
        <title>Thousands of microbial genomes shed light on interconnected biogeochemical processes in an aquifer system.</title>
        <authorList>
            <person name="Anantharaman K."/>
            <person name="Brown C.T."/>
            <person name="Hug L.A."/>
            <person name="Sharon I."/>
            <person name="Castelle C.J."/>
            <person name="Probst A.J."/>
            <person name="Thomas B.C."/>
            <person name="Singh A."/>
            <person name="Wilkins M.J."/>
            <person name="Karaoz U."/>
            <person name="Brodie E.L."/>
            <person name="Williams K.H."/>
            <person name="Hubbard S.S."/>
            <person name="Banfield J.F."/>
        </authorList>
    </citation>
    <scope>NUCLEOTIDE SEQUENCE [LARGE SCALE GENOMIC DNA]</scope>
</reference>
<comment type="caution">
    <text evidence="7">The sequence shown here is derived from an EMBL/GenBank/DDBJ whole genome shotgun (WGS) entry which is preliminary data.</text>
</comment>
<keyword evidence="3" id="KW-0863">Zinc-finger</keyword>
<dbReference type="InterPro" id="IPR008971">
    <property type="entry name" value="HSP40/DnaJ_pept-bd"/>
</dbReference>
<dbReference type="AlphaFoldDB" id="A0A1G1VM70"/>
<dbReference type="STRING" id="1797589.A2784_02680"/>
<dbReference type="FunFam" id="2.60.260.20:FF:000005">
    <property type="entry name" value="Chaperone protein dnaJ 1, mitochondrial"/>
    <property type="match status" value="1"/>
</dbReference>
<evidence type="ECO:0000313" key="7">
    <source>
        <dbReference type="EMBL" id="OGY16495.1"/>
    </source>
</evidence>
<dbReference type="PRINTS" id="PR00625">
    <property type="entry name" value="JDOMAIN"/>
</dbReference>
<evidence type="ECO:0000256" key="5">
    <source>
        <dbReference type="ARBA" id="ARBA00023186"/>
    </source>
</evidence>
<evidence type="ECO:0000256" key="2">
    <source>
        <dbReference type="ARBA" id="ARBA00022737"/>
    </source>
</evidence>
<dbReference type="Proteomes" id="UP000177324">
    <property type="component" value="Unassembled WGS sequence"/>
</dbReference>
<dbReference type="CDD" id="cd10747">
    <property type="entry name" value="DnaJ_C"/>
    <property type="match status" value="1"/>
</dbReference>
<keyword evidence="2" id="KW-0677">Repeat</keyword>
<dbReference type="Gene3D" id="2.60.260.20">
    <property type="entry name" value="Urease metallochaperone UreE, N-terminal domain"/>
    <property type="match status" value="2"/>
</dbReference>
<dbReference type="SMART" id="SM00271">
    <property type="entry name" value="DnaJ"/>
    <property type="match status" value="1"/>
</dbReference>
<dbReference type="InterPro" id="IPR036869">
    <property type="entry name" value="J_dom_sf"/>
</dbReference>
<dbReference type="Pfam" id="PF01556">
    <property type="entry name" value="DnaJ_C"/>
    <property type="match status" value="1"/>
</dbReference>
<dbReference type="SUPFAM" id="SSF49493">
    <property type="entry name" value="HSP40/DnaJ peptide-binding domain"/>
    <property type="match status" value="2"/>
</dbReference>
<name>A0A1G1VM70_9BACT</name>
<keyword evidence="5" id="KW-0143">Chaperone</keyword>
<protein>
    <recommendedName>
        <fullName evidence="6">J domain-containing protein</fullName>
    </recommendedName>
</protein>
<keyword evidence="1" id="KW-0479">Metal-binding</keyword>
<evidence type="ECO:0000256" key="3">
    <source>
        <dbReference type="ARBA" id="ARBA00022771"/>
    </source>
</evidence>
<sequence>MPTKRDYYEILGVDKQAAAQELKKAYRKKALEYHPDRNKSTDAEEKFKEVNEAYEVLSNPEKRQNYDQFGHAAFDPRTGFGGFGGPASGRTGRAGPFSYTFYTSGGTGEGVDFGFSDPFEIFESFFGGASPFRRQPAKPRYGLTVDFMEAMKGVEKTVVIDGKKHTIKIPAGADEGTRIRYQNFDVTLDVRPDARFKRDGADLFVDQAVSFSMAAVGGEVEVPTIDGEMKIRVRPGTQPGTLMRLSGQGALHLHGRSRGDLYVRLVVEVPKELTRRQKDLLRELEEN</sequence>
<dbReference type="CDD" id="cd06257">
    <property type="entry name" value="DnaJ"/>
    <property type="match status" value="1"/>
</dbReference>
<evidence type="ECO:0000256" key="4">
    <source>
        <dbReference type="ARBA" id="ARBA00022833"/>
    </source>
</evidence>
<dbReference type="Pfam" id="PF00226">
    <property type="entry name" value="DnaJ"/>
    <property type="match status" value="1"/>
</dbReference>
<dbReference type="PROSITE" id="PS00636">
    <property type="entry name" value="DNAJ_1"/>
    <property type="match status" value="1"/>
</dbReference>
<dbReference type="PANTHER" id="PTHR43096">
    <property type="entry name" value="DNAJ HOMOLOG 1, MITOCHONDRIAL-RELATED"/>
    <property type="match status" value="1"/>
</dbReference>
<feature type="domain" description="J" evidence="6">
    <location>
        <begin position="6"/>
        <end position="70"/>
    </location>
</feature>
<organism evidence="7 8">
    <name type="scientific">Candidatus Chisholmbacteria bacterium RIFCSPHIGHO2_01_FULL_48_12</name>
    <dbReference type="NCBI Taxonomy" id="1797589"/>
    <lineage>
        <taxon>Bacteria</taxon>
        <taxon>Candidatus Chisholmiibacteriota</taxon>
    </lineage>
</organism>
<dbReference type="GO" id="GO:0051082">
    <property type="term" value="F:unfolded protein binding"/>
    <property type="evidence" value="ECO:0007669"/>
    <property type="project" value="InterPro"/>
</dbReference>
<dbReference type="PANTHER" id="PTHR43096:SF52">
    <property type="entry name" value="DNAJ HOMOLOG 1, MITOCHONDRIAL-RELATED"/>
    <property type="match status" value="1"/>
</dbReference>
<keyword evidence="4" id="KW-0862">Zinc</keyword>
<dbReference type="EMBL" id="MHCH01000043">
    <property type="protein sequence ID" value="OGY16495.1"/>
    <property type="molecule type" value="Genomic_DNA"/>
</dbReference>
<dbReference type="GO" id="GO:0042026">
    <property type="term" value="P:protein refolding"/>
    <property type="evidence" value="ECO:0007669"/>
    <property type="project" value="TreeGrafter"/>
</dbReference>